<accession>A0A8S1E3A7</accession>
<feature type="region of interest" description="Disordered" evidence="1">
    <location>
        <begin position="68"/>
        <end position="114"/>
    </location>
</feature>
<keyword evidence="2" id="KW-1133">Transmembrane helix</keyword>
<keyword evidence="2" id="KW-0812">Transmembrane</keyword>
<evidence type="ECO:0000256" key="2">
    <source>
        <dbReference type="SAM" id="Phobius"/>
    </source>
</evidence>
<feature type="transmembrane region" description="Helical" evidence="2">
    <location>
        <begin position="42"/>
        <end position="61"/>
    </location>
</feature>
<comment type="caution">
    <text evidence="3">The sequence shown here is derived from an EMBL/GenBank/DDBJ whole genome shotgun (WGS) entry which is preliminary data.</text>
</comment>
<sequence length="311" mass="35673">MSDPTCTSSYDDMVAELVFLNNFTTFNVHQHHRRSRWIRKRVAKLWDVLVIILCLASIVRLPCPTMSAPMSSEHQRHVRSSSPADLGPSKDAKWIKPCGMNNGDPEDDSSLGADADPEMAIAENELLNNIILLARTAQGQAHRFRDGYVKSTFNVDFVQHHETWKDLHYSWLPSMEQIPKNLGESTPVNHLQNLELPKALQDSYKFLQTFAVGLEQVVWDQEDGSGFKADFQATEYSLRSVLCEIHAAMIERGVKQHADITRDIMSREFRNMSKGNSSVRNLRDWFIFRDYMNGLEYVIDVFEYFINKAVS</sequence>
<dbReference type="Proteomes" id="UP000494165">
    <property type="component" value="Unassembled WGS sequence"/>
</dbReference>
<dbReference type="EMBL" id="CADEPI010000505">
    <property type="protein sequence ID" value="CAB3386750.1"/>
    <property type="molecule type" value="Genomic_DNA"/>
</dbReference>
<name>A0A8S1E3A7_9INSE</name>
<proteinExistence type="predicted"/>
<keyword evidence="2" id="KW-0472">Membrane</keyword>
<dbReference type="AlphaFoldDB" id="A0A8S1E3A7"/>
<keyword evidence="4" id="KW-1185">Reference proteome</keyword>
<evidence type="ECO:0000313" key="4">
    <source>
        <dbReference type="Proteomes" id="UP000494165"/>
    </source>
</evidence>
<evidence type="ECO:0000313" key="3">
    <source>
        <dbReference type="EMBL" id="CAB3386750.1"/>
    </source>
</evidence>
<evidence type="ECO:0000256" key="1">
    <source>
        <dbReference type="SAM" id="MobiDB-lite"/>
    </source>
</evidence>
<gene>
    <name evidence="3" type="ORF">CLODIP_2_CD00407</name>
</gene>
<organism evidence="3 4">
    <name type="scientific">Cloeon dipterum</name>
    <dbReference type="NCBI Taxonomy" id="197152"/>
    <lineage>
        <taxon>Eukaryota</taxon>
        <taxon>Metazoa</taxon>
        <taxon>Ecdysozoa</taxon>
        <taxon>Arthropoda</taxon>
        <taxon>Hexapoda</taxon>
        <taxon>Insecta</taxon>
        <taxon>Pterygota</taxon>
        <taxon>Palaeoptera</taxon>
        <taxon>Ephemeroptera</taxon>
        <taxon>Pisciforma</taxon>
        <taxon>Baetidae</taxon>
        <taxon>Cloeon</taxon>
    </lineage>
</organism>
<protein>
    <submittedName>
        <fullName evidence="3">Uncharacterized protein</fullName>
    </submittedName>
</protein>
<reference evidence="3 4" key="1">
    <citation type="submission" date="2020-04" db="EMBL/GenBank/DDBJ databases">
        <authorList>
            <person name="Alioto T."/>
            <person name="Alioto T."/>
            <person name="Gomez Garrido J."/>
        </authorList>
    </citation>
    <scope>NUCLEOTIDE SEQUENCE [LARGE SCALE GENOMIC DNA]</scope>
</reference>
<dbReference type="OrthoDB" id="6049566at2759"/>